<comment type="caution">
    <text evidence="2">The sequence shown here is derived from an EMBL/GenBank/DDBJ whole genome shotgun (WGS) entry which is preliminary data.</text>
</comment>
<dbReference type="Proteomes" id="UP000239290">
    <property type="component" value="Unassembled WGS sequence"/>
</dbReference>
<evidence type="ECO:0000256" key="1">
    <source>
        <dbReference type="SAM" id="MobiDB-lite"/>
    </source>
</evidence>
<sequence>MHRPAAAPRASARFKRAAHHPPRPTPTPHPAGRTRTPAPRYRRRAPTPRPNPPRCPRWP</sequence>
<feature type="compositionally biased region" description="Basic residues" evidence="1">
    <location>
        <begin position="12"/>
        <end position="22"/>
    </location>
</feature>
<protein>
    <submittedName>
        <fullName evidence="2">Uncharacterized protein</fullName>
    </submittedName>
</protein>
<reference evidence="3" key="1">
    <citation type="submission" date="2018-02" db="EMBL/GenBank/DDBJ databases">
        <title>Draft genome sequencing of Rhodococcus opacus KU647198.</title>
        <authorList>
            <person name="Zheng B.-X."/>
        </authorList>
    </citation>
    <scope>NUCLEOTIDE SEQUENCE [LARGE SCALE GENOMIC DNA]</scope>
    <source>
        <strain evidence="3">04-OD7</strain>
    </source>
</reference>
<evidence type="ECO:0000313" key="2">
    <source>
        <dbReference type="EMBL" id="PQP17278.1"/>
    </source>
</evidence>
<gene>
    <name evidence="2" type="ORF">C5613_34750</name>
</gene>
<evidence type="ECO:0000313" key="3">
    <source>
        <dbReference type="Proteomes" id="UP000239290"/>
    </source>
</evidence>
<name>A0A2S8IR87_RHOOP</name>
<dbReference type="EMBL" id="PUIO01000058">
    <property type="protein sequence ID" value="PQP17278.1"/>
    <property type="molecule type" value="Genomic_DNA"/>
</dbReference>
<accession>A0A2S8IR87</accession>
<feature type="region of interest" description="Disordered" evidence="1">
    <location>
        <begin position="1"/>
        <end position="59"/>
    </location>
</feature>
<proteinExistence type="predicted"/>
<organism evidence="2 3">
    <name type="scientific">Rhodococcus opacus</name>
    <name type="common">Nocardia opaca</name>
    <dbReference type="NCBI Taxonomy" id="37919"/>
    <lineage>
        <taxon>Bacteria</taxon>
        <taxon>Bacillati</taxon>
        <taxon>Actinomycetota</taxon>
        <taxon>Actinomycetes</taxon>
        <taxon>Mycobacteriales</taxon>
        <taxon>Nocardiaceae</taxon>
        <taxon>Rhodococcus</taxon>
    </lineage>
</organism>
<dbReference type="AlphaFoldDB" id="A0A2S8IR87"/>
<feature type="compositionally biased region" description="Pro residues" evidence="1">
    <location>
        <begin position="47"/>
        <end position="59"/>
    </location>
</feature>
<feature type="compositionally biased region" description="Low complexity" evidence="1">
    <location>
        <begin position="1"/>
        <end position="11"/>
    </location>
</feature>
<feature type="compositionally biased region" description="Low complexity" evidence="1">
    <location>
        <begin position="30"/>
        <end position="39"/>
    </location>
</feature>